<evidence type="ECO:0000313" key="11">
    <source>
        <dbReference type="EMBL" id="CBJ30386.1"/>
    </source>
</evidence>
<keyword evidence="5 10" id="KW-0812">Transmembrane</keyword>
<dbReference type="SMART" id="SM00369">
    <property type="entry name" value="LRR_TYP"/>
    <property type="match status" value="4"/>
</dbReference>
<dbReference type="InterPro" id="IPR003591">
    <property type="entry name" value="Leu-rich_rpt_typical-subtyp"/>
</dbReference>
<dbReference type="OrthoDB" id="46376at2759"/>
<reference evidence="11 12" key="1">
    <citation type="journal article" date="2010" name="Nature">
        <title>The Ectocarpus genome and the independent evolution of multicellularity in brown algae.</title>
        <authorList>
            <person name="Cock J.M."/>
            <person name="Sterck L."/>
            <person name="Rouze P."/>
            <person name="Scornet D."/>
            <person name="Allen A.E."/>
            <person name="Amoutzias G."/>
            <person name="Anthouard V."/>
            <person name="Artiguenave F."/>
            <person name="Aury J.M."/>
            <person name="Badger J.H."/>
            <person name="Beszteri B."/>
            <person name="Billiau K."/>
            <person name="Bonnet E."/>
            <person name="Bothwell J.H."/>
            <person name="Bowler C."/>
            <person name="Boyen C."/>
            <person name="Brownlee C."/>
            <person name="Carrano C.J."/>
            <person name="Charrier B."/>
            <person name="Cho G.Y."/>
            <person name="Coelho S.M."/>
            <person name="Collen J."/>
            <person name="Corre E."/>
            <person name="Da Silva C."/>
            <person name="Delage L."/>
            <person name="Delaroque N."/>
            <person name="Dittami S.M."/>
            <person name="Doulbeau S."/>
            <person name="Elias M."/>
            <person name="Farnham G."/>
            <person name="Gachon C.M."/>
            <person name="Gschloessl B."/>
            <person name="Heesch S."/>
            <person name="Jabbari K."/>
            <person name="Jubin C."/>
            <person name="Kawai H."/>
            <person name="Kimura K."/>
            <person name="Kloareg B."/>
            <person name="Kupper F.C."/>
            <person name="Lang D."/>
            <person name="Le Bail A."/>
            <person name="Leblanc C."/>
            <person name="Lerouge P."/>
            <person name="Lohr M."/>
            <person name="Lopez P.J."/>
            <person name="Martens C."/>
            <person name="Maumus F."/>
            <person name="Michel G."/>
            <person name="Miranda-Saavedra D."/>
            <person name="Morales J."/>
            <person name="Moreau H."/>
            <person name="Motomura T."/>
            <person name="Nagasato C."/>
            <person name="Napoli C.A."/>
            <person name="Nelson D.R."/>
            <person name="Nyvall-Collen P."/>
            <person name="Peters A.F."/>
            <person name="Pommier C."/>
            <person name="Potin P."/>
            <person name="Poulain J."/>
            <person name="Quesneville H."/>
            <person name="Read B."/>
            <person name="Rensing S.A."/>
            <person name="Ritter A."/>
            <person name="Rousvoal S."/>
            <person name="Samanta M."/>
            <person name="Samson G."/>
            <person name="Schroeder D.C."/>
            <person name="Segurens B."/>
            <person name="Strittmatter M."/>
            <person name="Tonon T."/>
            <person name="Tregear J.W."/>
            <person name="Valentin K."/>
            <person name="von Dassow P."/>
            <person name="Yamagishi T."/>
            <person name="Van de Peer Y."/>
            <person name="Wincker P."/>
        </authorList>
    </citation>
    <scope>NUCLEOTIDE SEQUENCE [LARGE SCALE GENOMIC DNA]</scope>
    <source>
        <strain evidence="12">Ec32 / CCAP1310/4</strain>
    </source>
</reference>
<accession>D7FPC7</accession>
<dbReference type="EMBL" id="FN649735">
    <property type="protein sequence ID" value="CBJ30386.1"/>
    <property type="molecule type" value="Genomic_DNA"/>
</dbReference>
<dbReference type="InterPro" id="IPR001611">
    <property type="entry name" value="Leu-rich_rpt"/>
</dbReference>
<gene>
    <name evidence="11" type="ORF">Esi_0188_0041</name>
</gene>
<dbReference type="Pfam" id="PF13855">
    <property type="entry name" value="LRR_8"/>
    <property type="match status" value="1"/>
</dbReference>
<dbReference type="Proteomes" id="UP000002630">
    <property type="component" value="Linkage Group LG10"/>
</dbReference>
<evidence type="ECO:0000256" key="8">
    <source>
        <dbReference type="ARBA" id="ARBA00023136"/>
    </source>
</evidence>
<evidence type="ECO:0000256" key="4">
    <source>
        <dbReference type="ARBA" id="ARBA00022614"/>
    </source>
</evidence>
<dbReference type="Pfam" id="PF09815">
    <property type="entry name" value="XK-related"/>
    <property type="match status" value="1"/>
</dbReference>
<sequence>MLDPPRKKDWTPSDSRAEWFGVSLGTGGRVTELKLVDNGLVGTLPNALGGLEMLRYLHLGRNTLSGTIPSGLSSLWALEWLNLSENVLTGPVPGSLSSLSRLVELNLSANRLTGPLPPELCGMASLVCLQLSKNDLEGFLPAEISELTSLVTLCLDHNRFCGPIPRGVAGMKALKELRLDHNVLTGSDVLSFVLAVIFIVVPTSVVVASTMSGSRERDRNKKILLTVLQLRLVWEARDGLKKRRETRDYKTAKFVEACFEAAPQMLLQTVAVVSLWNDKETDNSDAFVAFSIMNSVFSVSWETMSALDRGWAEEMVEERARQGTSWPCGASAHRWLVLLSLWVFHVCEVGLRGLSLSMLALTLRGWSALVMAGVWGARVGIAKATEASDLKTTKVLIKALAACLLDSIWDSKSAYIAASVCTLLESSTFFVVASLELRGENTPLEEALSEVAWVAGSVYALRFVLDLWLRAPLHWGTLIDVEDLPSCWREGVSRLRGALFERRSPSATTMPAEPSPLATTPQATPLSPRRAGFLPR</sequence>
<dbReference type="InterPro" id="IPR018629">
    <property type="entry name" value="XK-rel"/>
</dbReference>
<dbReference type="PANTHER" id="PTHR48059">
    <property type="entry name" value="POLYGALACTURONASE INHIBITOR 1"/>
    <property type="match status" value="1"/>
</dbReference>
<dbReference type="Gene3D" id="3.80.10.10">
    <property type="entry name" value="Ribonuclease Inhibitor"/>
    <property type="match status" value="2"/>
</dbReference>
<feature type="region of interest" description="Disordered" evidence="9">
    <location>
        <begin position="504"/>
        <end position="536"/>
    </location>
</feature>
<dbReference type="SUPFAM" id="SSF52058">
    <property type="entry name" value="L domain-like"/>
    <property type="match status" value="1"/>
</dbReference>
<dbReference type="InterPro" id="IPR051848">
    <property type="entry name" value="PGIP"/>
</dbReference>
<evidence type="ECO:0000256" key="3">
    <source>
        <dbReference type="ARBA" id="ARBA00008789"/>
    </source>
</evidence>
<comment type="similarity">
    <text evidence="3">Belongs to the XK family.</text>
</comment>
<proteinExistence type="inferred from homology"/>
<comment type="subcellular location">
    <subcellularLocation>
        <location evidence="2">Cell envelope</location>
    </subcellularLocation>
    <subcellularLocation>
        <location evidence="1">Membrane</location>
        <topology evidence="1">Multi-pass membrane protein</topology>
    </subcellularLocation>
</comment>
<dbReference type="EMBL" id="FN648347">
    <property type="protein sequence ID" value="CBJ30386.1"/>
    <property type="molecule type" value="Genomic_DNA"/>
</dbReference>
<keyword evidence="7 10" id="KW-1133">Transmembrane helix</keyword>
<dbReference type="FunFam" id="3.80.10.10:FF:000383">
    <property type="entry name" value="Leucine-rich repeat receptor protein kinase EMS1"/>
    <property type="match status" value="1"/>
</dbReference>
<organism evidence="11 12">
    <name type="scientific">Ectocarpus siliculosus</name>
    <name type="common">Brown alga</name>
    <name type="synonym">Conferva siliculosa</name>
    <dbReference type="NCBI Taxonomy" id="2880"/>
    <lineage>
        <taxon>Eukaryota</taxon>
        <taxon>Sar</taxon>
        <taxon>Stramenopiles</taxon>
        <taxon>Ochrophyta</taxon>
        <taxon>PX clade</taxon>
        <taxon>Phaeophyceae</taxon>
        <taxon>Ectocarpales</taxon>
        <taxon>Ectocarpaceae</taxon>
        <taxon>Ectocarpus</taxon>
    </lineage>
</organism>
<dbReference type="InParanoid" id="D7FPC7"/>
<evidence type="ECO:0000256" key="2">
    <source>
        <dbReference type="ARBA" id="ARBA00004196"/>
    </source>
</evidence>
<evidence type="ECO:0000256" key="10">
    <source>
        <dbReference type="SAM" id="Phobius"/>
    </source>
</evidence>
<dbReference type="Pfam" id="PF00560">
    <property type="entry name" value="LRR_1"/>
    <property type="match status" value="1"/>
</dbReference>
<evidence type="ECO:0000313" key="12">
    <source>
        <dbReference type="Proteomes" id="UP000002630"/>
    </source>
</evidence>
<evidence type="ECO:0000256" key="7">
    <source>
        <dbReference type="ARBA" id="ARBA00022989"/>
    </source>
</evidence>
<dbReference type="InterPro" id="IPR032675">
    <property type="entry name" value="LRR_dom_sf"/>
</dbReference>
<protein>
    <submittedName>
        <fullName evidence="11">Hypothetical leucine rich repeat protein</fullName>
    </submittedName>
</protein>
<name>D7FPC7_ECTSI</name>
<dbReference type="PANTHER" id="PTHR48059:SF30">
    <property type="entry name" value="OS06G0587000 PROTEIN"/>
    <property type="match status" value="1"/>
</dbReference>
<keyword evidence="6" id="KW-0677">Repeat</keyword>
<dbReference type="AlphaFoldDB" id="D7FPC7"/>
<feature type="transmembrane region" description="Helical" evidence="10">
    <location>
        <begin position="189"/>
        <end position="211"/>
    </location>
</feature>
<dbReference type="GO" id="GO:0005886">
    <property type="term" value="C:plasma membrane"/>
    <property type="evidence" value="ECO:0007669"/>
    <property type="project" value="UniProtKB-ARBA"/>
</dbReference>
<keyword evidence="8 10" id="KW-0472">Membrane</keyword>
<evidence type="ECO:0000256" key="6">
    <source>
        <dbReference type="ARBA" id="ARBA00022737"/>
    </source>
</evidence>
<evidence type="ECO:0000256" key="1">
    <source>
        <dbReference type="ARBA" id="ARBA00004141"/>
    </source>
</evidence>
<evidence type="ECO:0000256" key="9">
    <source>
        <dbReference type="SAM" id="MobiDB-lite"/>
    </source>
</evidence>
<evidence type="ECO:0000256" key="5">
    <source>
        <dbReference type="ARBA" id="ARBA00022692"/>
    </source>
</evidence>
<keyword evidence="4" id="KW-0433">Leucine-rich repeat</keyword>
<keyword evidence="12" id="KW-1185">Reference proteome</keyword>
<dbReference type="eggNOG" id="ENOG502SIQJ">
    <property type="taxonomic scope" value="Eukaryota"/>
</dbReference>